<keyword evidence="3" id="KW-1185">Reference proteome</keyword>
<proteinExistence type="predicted"/>
<name>A0AAI9V1W1_9PEZI</name>
<accession>A0AAI9V1W1</accession>
<gene>
    <name evidence="2" type="ORF">CMEL01_00735</name>
</gene>
<dbReference type="EMBL" id="MLGG01000001">
    <property type="protein sequence ID" value="KAK1468968.1"/>
    <property type="molecule type" value="Genomic_DNA"/>
</dbReference>
<evidence type="ECO:0000313" key="3">
    <source>
        <dbReference type="Proteomes" id="UP001239795"/>
    </source>
</evidence>
<sequence length="157" mass="17551">MYLCTPLLEAGLVSEVKVAWQRRMGTEPRPQQATVRQSATRDRSVAAHRNSKRREGVRNPVDSWSLEATWQKEVRLNQNLFGAVSQELGRKPIVDEAAGDVLGVCVPRCIRTPYLGVATLRWPPSPCLARPRVQNECRIGGHPRVPSQDGKVKYQGV</sequence>
<dbReference type="Proteomes" id="UP001239795">
    <property type="component" value="Unassembled WGS sequence"/>
</dbReference>
<reference evidence="2 3" key="1">
    <citation type="submission" date="2016-10" db="EMBL/GenBank/DDBJ databases">
        <title>The genome sequence of Colletotrichum fioriniae PJ7.</title>
        <authorList>
            <person name="Baroncelli R."/>
        </authorList>
    </citation>
    <scope>NUCLEOTIDE SEQUENCE [LARGE SCALE GENOMIC DNA]</scope>
    <source>
        <strain evidence="2">Col 31</strain>
    </source>
</reference>
<organism evidence="2 3">
    <name type="scientific">Colletotrichum melonis</name>
    <dbReference type="NCBI Taxonomy" id="1209925"/>
    <lineage>
        <taxon>Eukaryota</taxon>
        <taxon>Fungi</taxon>
        <taxon>Dikarya</taxon>
        <taxon>Ascomycota</taxon>
        <taxon>Pezizomycotina</taxon>
        <taxon>Sordariomycetes</taxon>
        <taxon>Hypocreomycetidae</taxon>
        <taxon>Glomerellales</taxon>
        <taxon>Glomerellaceae</taxon>
        <taxon>Colletotrichum</taxon>
        <taxon>Colletotrichum acutatum species complex</taxon>
    </lineage>
</organism>
<evidence type="ECO:0000256" key="1">
    <source>
        <dbReference type="SAM" id="MobiDB-lite"/>
    </source>
</evidence>
<evidence type="ECO:0000313" key="2">
    <source>
        <dbReference type="EMBL" id="KAK1468968.1"/>
    </source>
</evidence>
<dbReference type="AlphaFoldDB" id="A0AAI9V1W1"/>
<feature type="compositionally biased region" description="Polar residues" evidence="1">
    <location>
        <begin position="29"/>
        <end position="38"/>
    </location>
</feature>
<protein>
    <submittedName>
        <fullName evidence="2">Uncharacterized protein</fullName>
    </submittedName>
</protein>
<feature type="region of interest" description="Disordered" evidence="1">
    <location>
        <begin position="24"/>
        <end position="58"/>
    </location>
</feature>
<comment type="caution">
    <text evidence="2">The sequence shown here is derived from an EMBL/GenBank/DDBJ whole genome shotgun (WGS) entry which is preliminary data.</text>
</comment>